<evidence type="ECO:0000259" key="8">
    <source>
        <dbReference type="PROSITE" id="PS50103"/>
    </source>
</evidence>
<keyword evidence="2 4" id="KW-0863">Zinc-finger</keyword>
<feature type="compositionally biased region" description="Pro residues" evidence="6">
    <location>
        <begin position="837"/>
        <end position="856"/>
    </location>
</feature>
<evidence type="ECO:0000313" key="9">
    <source>
        <dbReference type="EMBL" id="CEL99141.1"/>
    </source>
</evidence>
<keyword evidence="5" id="KW-0175">Coiled coil</keyword>
<feature type="zinc finger region" description="C3H1-type" evidence="4">
    <location>
        <begin position="19"/>
        <end position="46"/>
    </location>
</feature>
<name>A0A0G4ENX0_VITBC</name>
<feature type="region of interest" description="Disordered" evidence="6">
    <location>
        <begin position="443"/>
        <end position="472"/>
    </location>
</feature>
<feature type="compositionally biased region" description="Basic residues" evidence="6">
    <location>
        <begin position="906"/>
        <end position="920"/>
    </location>
</feature>
<dbReference type="GO" id="GO:0008270">
    <property type="term" value="F:zinc ion binding"/>
    <property type="evidence" value="ECO:0007669"/>
    <property type="project" value="UniProtKB-KW"/>
</dbReference>
<feature type="compositionally biased region" description="Polar residues" evidence="6">
    <location>
        <begin position="931"/>
        <end position="941"/>
    </location>
</feature>
<feature type="compositionally biased region" description="Basic residues" evidence="6">
    <location>
        <begin position="808"/>
        <end position="826"/>
    </location>
</feature>
<feature type="compositionally biased region" description="Basic residues" evidence="6">
    <location>
        <begin position="489"/>
        <end position="498"/>
    </location>
</feature>
<keyword evidence="1 4" id="KW-0479">Metal-binding</keyword>
<feature type="domain" description="RING-type" evidence="7">
    <location>
        <begin position="698"/>
        <end position="733"/>
    </location>
</feature>
<feature type="region of interest" description="Disordered" evidence="6">
    <location>
        <begin position="768"/>
        <end position="941"/>
    </location>
</feature>
<reference evidence="9 10" key="1">
    <citation type="submission" date="2014-11" db="EMBL/GenBank/DDBJ databases">
        <authorList>
            <person name="Zhu J."/>
            <person name="Qi W."/>
            <person name="Song R."/>
        </authorList>
    </citation>
    <scope>NUCLEOTIDE SEQUENCE [LARGE SCALE GENOMIC DNA]</scope>
</reference>
<dbReference type="EMBL" id="CDMY01000275">
    <property type="protein sequence ID" value="CEL99141.1"/>
    <property type="molecule type" value="Genomic_DNA"/>
</dbReference>
<dbReference type="InterPro" id="IPR013083">
    <property type="entry name" value="Znf_RING/FYVE/PHD"/>
</dbReference>
<feature type="compositionally biased region" description="Gly residues" evidence="6">
    <location>
        <begin position="588"/>
        <end position="601"/>
    </location>
</feature>
<dbReference type="InParanoid" id="A0A0G4ENX0"/>
<dbReference type="InterPro" id="IPR001841">
    <property type="entry name" value="Znf_RING"/>
</dbReference>
<feature type="region of interest" description="Disordered" evidence="6">
    <location>
        <begin position="489"/>
        <end position="563"/>
    </location>
</feature>
<evidence type="ECO:0000256" key="6">
    <source>
        <dbReference type="SAM" id="MobiDB-lite"/>
    </source>
</evidence>
<dbReference type="PROSITE" id="PS50089">
    <property type="entry name" value="ZF_RING_2"/>
    <property type="match status" value="1"/>
</dbReference>
<feature type="coiled-coil region" evidence="5">
    <location>
        <begin position="606"/>
        <end position="654"/>
    </location>
</feature>
<evidence type="ECO:0008006" key="11">
    <source>
        <dbReference type="Google" id="ProtNLM"/>
    </source>
</evidence>
<evidence type="ECO:0000256" key="4">
    <source>
        <dbReference type="PROSITE-ProRule" id="PRU00723"/>
    </source>
</evidence>
<evidence type="ECO:0000256" key="1">
    <source>
        <dbReference type="ARBA" id="ARBA00022723"/>
    </source>
</evidence>
<evidence type="ECO:0000313" key="10">
    <source>
        <dbReference type="Proteomes" id="UP000041254"/>
    </source>
</evidence>
<accession>A0A0G4ENX0</accession>
<evidence type="ECO:0000256" key="5">
    <source>
        <dbReference type="SAM" id="Coils"/>
    </source>
</evidence>
<gene>
    <name evidence="9" type="ORF">Vbra_2849</name>
</gene>
<dbReference type="VEuPathDB" id="CryptoDB:Vbra_2849"/>
<dbReference type="Gene3D" id="4.10.1000.10">
    <property type="entry name" value="Zinc finger, CCCH-type"/>
    <property type="match status" value="1"/>
</dbReference>
<proteinExistence type="predicted"/>
<feature type="domain" description="C3H1-type" evidence="8">
    <location>
        <begin position="19"/>
        <end position="46"/>
    </location>
</feature>
<dbReference type="InterPro" id="IPR000571">
    <property type="entry name" value="Znf_CCCH"/>
</dbReference>
<dbReference type="Gene3D" id="3.30.40.10">
    <property type="entry name" value="Zinc/RING finger domain, C3HC4 (zinc finger)"/>
    <property type="match status" value="1"/>
</dbReference>
<dbReference type="SUPFAM" id="SSF57850">
    <property type="entry name" value="RING/U-box"/>
    <property type="match status" value="1"/>
</dbReference>
<evidence type="ECO:0000256" key="2">
    <source>
        <dbReference type="ARBA" id="ARBA00022771"/>
    </source>
</evidence>
<organism evidence="9 10">
    <name type="scientific">Vitrella brassicaformis (strain CCMP3155)</name>
    <dbReference type="NCBI Taxonomy" id="1169540"/>
    <lineage>
        <taxon>Eukaryota</taxon>
        <taxon>Sar</taxon>
        <taxon>Alveolata</taxon>
        <taxon>Colpodellida</taxon>
        <taxon>Vitrellaceae</taxon>
        <taxon>Vitrella</taxon>
    </lineage>
</organism>
<keyword evidence="3 4" id="KW-0862">Zinc</keyword>
<feature type="compositionally biased region" description="Low complexity" evidence="6">
    <location>
        <begin position="781"/>
        <end position="797"/>
    </location>
</feature>
<dbReference type="SUPFAM" id="SSF90229">
    <property type="entry name" value="CCCH zinc finger"/>
    <property type="match status" value="1"/>
</dbReference>
<dbReference type="AlphaFoldDB" id="A0A0G4ENX0"/>
<feature type="compositionally biased region" description="Basic and acidic residues" evidence="6">
    <location>
        <begin position="499"/>
        <end position="509"/>
    </location>
</feature>
<feature type="compositionally biased region" description="Low complexity" evidence="6">
    <location>
        <begin position="458"/>
        <end position="472"/>
    </location>
</feature>
<feature type="compositionally biased region" description="Basic and acidic residues" evidence="6">
    <location>
        <begin position="882"/>
        <end position="891"/>
    </location>
</feature>
<dbReference type="InterPro" id="IPR036855">
    <property type="entry name" value="Znf_CCCH_sf"/>
</dbReference>
<keyword evidence="10" id="KW-1185">Reference proteome</keyword>
<dbReference type="PROSITE" id="PS50103">
    <property type="entry name" value="ZF_C3H1"/>
    <property type="match status" value="1"/>
</dbReference>
<sequence length="941" mass="99972">MSGLLAAIKAGLLWKPLVYKTYDCNFFHTPGGCYRGGACIYAHGVEERRTCLENMEELEQLRGKGLLPDDMPGLQALAAAAAAAPVAGSSSSGEAPLPVRIPGLDTRFMLVQSAEGRRPGGQVSSCAHNETGTGAQHVSEIAEHRMPTLEQANLNPTTTDPSPPSRIGALLADYGLDAQHHPTLAPANGNDQPSLVSEELKAKWDAVRPGATGGLRFHSSELKALLGVDADAVPSPSFMRIKKPHDATRVIPPQALFESLMDSFYSKALNTTASHTTPFRPPIIAAVATAPERASPNTHDQAYVLCHDRYSAGVLEQEGRAGETVGYARIRGRTKLVLATTDADKCTVSNPTLYTEPIPPDQAPTDDRLRLQRDVLQHVAVVDCATAEDRDRLLQIRSPTFMGVERDHFFWPSYAVFMPLTPDVDSAINNGHTSFRSLYPLLQPHLPTTKPRTHPTHTHSAADTHAPAAAGAHDIADAQPCQIVLLKRRKKVKGAQGRKKGDNSSRELTPEGARAGSGGRGADGVHGMVAQQNGLQQEDGAGSSASPRTHTHHPSAIPDGQSVLRPISPAAHALMRPGQQRGGVEESFGGGGGDGGGGGVAEAGSVQALMEEERILRLALQELQRRNDESNKRIETLEHDKQSAEDNAVLAQNRYDKAWEDPKGTAWTNERYCHVKRALYQLESPVRRTKSLTKKLKCSSCNTHLWDHVIQPCGHLVCGACQPEDGAPCPICHTSICGTAQLTLPYTTDDLPTMLDTYENAVDEWRKAKADGPPAHPPPSSLGASAAQSSQQPAAEQSGGGAVAIRGRSPRAAKKSAPKPPAHQKGKASDQDGSPSPSQPSAPQPSPLSSAPPPHSPVAAASAASGPSAAGAAKNKKKRNRDMRDASGDQKAEDDDDMDGRPTGRAGKRVKKQTPVKRGPKAGLPPRTKTAKSGNSGNSQA</sequence>
<feature type="compositionally biased region" description="Gly residues" evidence="6">
    <location>
        <begin position="515"/>
        <end position="524"/>
    </location>
</feature>
<dbReference type="Proteomes" id="UP000041254">
    <property type="component" value="Unassembled WGS sequence"/>
</dbReference>
<feature type="region of interest" description="Disordered" evidence="6">
    <location>
        <begin position="577"/>
        <end position="602"/>
    </location>
</feature>
<feature type="compositionally biased region" description="Low complexity" evidence="6">
    <location>
        <begin position="857"/>
        <end position="873"/>
    </location>
</feature>
<evidence type="ECO:0000259" key="7">
    <source>
        <dbReference type="PROSITE" id="PS50089"/>
    </source>
</evidence>
<protein>
    <recommendedName>
        <fullName evidence="11">C3H1-type domain-containing protein</fullName>
    </recommendedName>
</protein>
<evidence type="ECO:0000256" key="3">
    <source>
        <dbReference type="ARBA" id="ARBA00022833"/>
    </source>
</evidence>